<feature type="non-terminal residue" evidence="1">
    <location>
        <position position="135"/>
    </location>
</feature>
<evidence type="ECO:0000313" key="2">
    <source>
        <dbReference type="Proteomes" id="UP000789920"/>
    </source>
</evidence>
<feature type="non-terminal residue" evidence="1">
    <location>
        <position position="1"/>
    </location>
</feature>
<sequence length="135" mass="15370">QTLTNNLRISQVLPTSRSSRQSYSPTFHISNNPFNIRFSTNALNSFFVSLVKRMPNVWKIWFSIGVLVGIVTFFFGIGIMVVASWKLLIGILELLGLSWTGEAENISSNIINKRSFEEHVRHDVNDENNQVFIPV</sequence>
<name>A0ACA9RY22_9GLOM</name>
<dbReference type="EMBL" id="CAJVQC010076940">
    <property type="protein sequence ID" value="CAG8815142.1"/>
    <property type="molecule type" value="Genomic_DNA"/>
</dbReference>
<gene>
    <name evidence="1" type="ORF">RPERSI_LOCUS24146</name>
</gene>
<accession>A0ACA9RY22</accession>
<protein>
    <submittedName>
        <fullName evidence="1">7622_t:CDS:1</fullName>
    </submittedName>
</protein>
<dbReference type="Proteomes" id="UP000789920">
    <property type="component" value="Unassembled WGS sequence"/>
</dbReference>
<comment type="caution">
    <text evidence="1">The sequence shown here is derived from an EMBL/GenBank/DDBJ whole genome shotgun (WGS) entry which is preliminary data.</text>
</comment>
<proteinExistence type="predicted"/>
<organism evidence="1 2">
    <name type="scientific">Racocetra persica</name>
    <dbReference type="NCBI Taxonomy" id="160502"/>
    <lineage>
        <taxon>Eukaryota</taxon>
        <taxon>Fungi</taxon>
        <taxon>Fungi incertae sedis</taxon>
        <taxon>Mucoromycota</taxon>
        <taxon>Glomeromycotina</taxon>
        <taxon>Glomeromycetes</taxon>
        <taxon>Diversisporales</taxon>
        <taxon>Gigasporaceae</taxon>
        <taxon>Racocetra</taxon>
    </lineage>
</organism>
<reference evidence="1" key="1">
    <citation type="submission" date="2021-06" db="EMBL/GenBank/DDBJ databases">
        <authorList>
            <person name="Kallberg Y."/>
            <person name="Tangrot J."/>
            <person name="Rosling A."/>
        </authorList>
    </citation>
    <scope>NUCLEOTIDE SEQUENCE</scope>
    <source>
        <strain evidence="1">MA461A</strain>
    </source>
</reference>
<keyword evidence="2" id="KW-1185">Reference proteome</keyword>
<evidence type="ECO:0000313" key="1">
    <source>
        <dbReference type="EMBL" id="CAG8815142.1"/>
    </source>
</evidence>